<dbReference type="PANTHER" id="PTHR30386:SF28">
    <property type="entry name" value="EXPORTED PROTEIN"/>
    <property type="match status" value="1"/>
</dbReference>
<gene>
    <name evidence="4" type="ORF">CDN99_10055</name>
</gene>
<evidence type="ECO:0000256" key="1">
    <source>
        <dbReference type="SAM" id="Coils"/>
    </source>
</evidence>
<name>A0A246JFU4_9BURK</name>
<dbReference type="PRINTS" id="PR01490">
    <property type="entry name" value="RTXTOXIND"/>
</dbReference>
<dbReference type="InterPro" id="IPR058982">
    <property type="entry name" value="Beta-barrel_AprE"/>
</dbReference>
<keyword evidence="5" id="KW-1185">Reference proteome</keyword>
<evidence type="ECO:0000259" key="3">
    <source>
        <dbReference type="Pfam" id="PF26002"/>
    </source>
</evidence>
<evidence type="ECO:0000313" key="5">
    <source>
        <dbReference type="Proteomes" id="UP000197468"/>
    </source>
</evidence>
<proteinExistence type="predicted"/>
<dbReference type="Proteomes" id="UP000197468">
    <property type="component" value="Unassembled WGS sequence"/>
</dbReference>
<keyword evidence="2" id="KW-0812">Transmembrane</keyword>
<dbReference type="Pfam" id="PF26002">
    <property type="entry name" value="Beta-barrel_AprE"/>
    <property type="match status" value="1"/>
</dbReference>
<protein>
    <recommendedName>
        <fullName evidence="3">AprE-like beta-barrel domain-containing protein</fullName>
    </recommendedName>
</protein>
<dbReference type="AlphaFoldDB" id="A0A246JFU4"/>
<dbReference type="InterPro" id="IPR050739">
    <property type="entry name" value="MFP"/>
</dbReference>
<keyword evidence="2" id="KW-0472">Membrane</keyword>
<feature type="coiled-coil region" evidence="1">
    <location>
        <begin position="199"/>
        <end position="233"/>
    </location>
</feature>
<keyword evidence="2" id="KW-1133">Transmembrane helix</keyword>
<keyword evidence="1" id="KW-0175">Coiled coil</keyword>
<dbReference type="Gene3D" id="2.40.30.170">
    <property type="match status" value="1"/>
</dbReference>
<accession>A0A246JFU4</accession>
<evidence type="ECO:0000313" key="4">
    <source>
        <dbReference type="EMBL" id="OWQ91485.1"/>
    </source>
</evidence>
<dbReference type="PANTHER" id="PTHR30386">
    <property type="entry name" value="MEMBRANE FUSION SUBUNIT OF EMRAB-TOLC MULTIDRUG EFFLUX PUMP"/>
    <property type="match status" value="1"/>
</dbReference>
<dbReference type="RefSeq" id="WP_088384712.1">
    <property type="nucleotide sequence ID" value="NZ_NIOF01000003.1"/>
</dbReference>
<comment type="caution">
    <text evidence="4">The sequence shown here is derived from an EMBL/GenBank/DDBJ whole genome shotgun (WGS) entry which is preliminary data.</text>
</comment>
<feature type="domain" description="AprE-like beta-barrel" evidence="3">
    <location>
        <begin position="307"/>
        <end position="405"/>
    </location>
</feature>
<reference evidence="4 5" key="1">
    <citation type="journal article" date="2008" name="Int. J. Syst. Evol. Microbiol.">
        <title>Description of Roseateles aquatilis sp. nov. and Roseateles terrae sp. nov., in the class Betaproteobacteria, and emended description of the genus Roseateles.</title>
        <authorList>
            <person name="Gomila M."/>
            <person name="Bowien B."/>
            <person name="Falsen E."/>
            <person name="Moore E.R."/>
            <person name="Lalucat J."/>
        </authorList>
    </citation>
    <scope>NUCLEOTIDE SEQUENCE [LARGE SCALE GENOMIC DNA]</scope>
    <source>
        <strain evidence="4 5">CCUG 48205</strain>
    </source>
</reference>
<organism evidence="4 5">
    <name type="scientific">Roseateles aquatilis</name>
    <dbReference type="NCBI Taxonomy" id="431061"/>
    <lineage>
        <taxon>Bacteria</taxon>
        <taxon>Pseudomonadati</taxon>
        <taxon>Pseudomonadota</taxon>
        <taxon>Betaproteobacteria</taxon>
        <taxon>Burkholderiales</taxon>
        <taxon>Sphaerotilaceae</taxon>
        <taxon>Roseateles</taxon>
    </lineage>
</organism>
<dbReference type="OrthoDB" id="9775513at2"/>
<evidence type="ECO:0000256" key="2">
    <source>
        <dbReference type="SAM" id="Phobius"/>
    </source>
</evidence>
<dbReference type="EMBL" id="NIOF01000003">
    <property type="protein sequence ID" value="OWQ91485.1"/>
    <property type="molecule type" value="Genomic_DNA"/>
</dbReference>
<feature type="transmembrane region" description="Helical" evidence="2">
    <location>
        <begin position="28"/>
        <end position="49"/>
    </location>
</feature>
<sequence length="425" mass="46599">MSDLFRPEVLNSAPRSYFGSARLGHQPLLSAITVAVALVGFLLLTFVCVGEIPRKVKVSGLIAPSLGNLPLVANATGVIREVRITEGEETRGGNILVVIATGRSTGHGPTGNLVAQGISARRKAVESESTTRDHQAAHKIEALSRRTKHLQREIRESDEESDLLTRRISLAKRTVDRYEALADEGFVSTLQVQRHHEDLMELQGRLHAARKSRSVLEREVLDMAAEIASTEAQRTAEAWQLRRQQAALQQESVENEERREIVIAAPGDATVTALTAKVGQVVQEGQPLMTLVPRDSRTAGRLEAELFAPSRAIGFVAPGQLVLLRLAAFPYQKFGLQRGRVTAISRTPLGAQELPSGQAASLLQAAQTSEPLYRIKVALDAESIRAYGRDVMLKPGMVLEADIHQERRTILEWLFEPLIAVGRRI</sequence>